<organism evidence="1 2">
    <name type="scientific">Panagrolaimus sp. ES5</name>
    <dbReference type="NCBI Taxonomy" id="591445"/>
    <lineage>
        <taxon>Eukaryota</taxon>
        <taxon>Metazoa</taxon>
        <taxon>Ecdysozoa</taxon>
        <taxon>Nematoda</taxon>
        <taxon>Chromadorea</taxon>
        <taxon>Rhabditida</taxon>
        <taxon>Tylenchina</taxon>
        <taxon>Panagrolaimomorpha</taxon>
        <taxon>Panagrolaimoidea</taxon>
        <taxon>Panagrolaimidae</taxon>
        <taxon>Panagrolaimus</taxon>
    </lineage>
</organism>
<sequence length="188" mass="21059">MASKKVPPEDVMRNLSTRKKEKRINLEVTDIPINTVSIQRKKRKSCSSDARPDRRPDHPKPHAKLPGPIYRVTLEEVADTRTKSDSLQRKKKDSSSSDDEEKKLPKGHYISKAAPRRPDTRPDHPQAPANVRGARINRRRNSRSPVARPDHPQAPANVRGPRINRRLNSRTAPAPKRPAAVAAASPPS</sequence>
<reference evidence="2" key="1">
    <citation type="submission" date="2022-11" db="UniProtKB">
        <authorList>
            <consortium name="WormBaseParasite"/>
        </authorList>
    </citation>
    <scope>IDENTIFICATION</scope>
</reference>
<protein>
    <submittedName>
        <fullName evidence="2">Uncharacterized protein</fullName>
    </submittedName>
</protein>
<dbReference type="WBParaSite" id="ES5_v2.g26748.t1">
    <property type="protein sequence ID" value="ES5_v2.g26748.t1"/>
    <property type="gene ID" value="ES5_v2.g26748"/>
</dbReference>
<evidence type="ECO:0000313" key="1">
    <source>
        <dbReference type="Proteomes" id="UP000887579"/>
    </source>
</evidence>
<dbReference type="Proteomes" id="UP000887579">
    <property type="component" value="Unplaced"/>
</dbReference>
<evidence type="ECO:0000313" key="2">
    <source>
        <dbReference type="WBParaSite" id="ES5_v2.g26748.t1"/>
    </source>
</evidence>
<name>A0AC34GAR0_9BILA</name>
<proteinExistence type="predicted"/>
<accession>A0AC34GAR0</accession>